<protein>
    <submittedName>
        <fullName evidence="1">Uncharacterized protein</fullName>
    </submittedName>
</protein>
<evidence type="ECO:0000313" key="2">
    <source>
        <dbReference type="Proteomes" id="UP000248975"/>
    </source>
</evidence>
<proteinExistence type="predicted"/>
<sequence length="88" mass="9809">MTKKPFTVDAWLFLCGACRDYVSSDDVTALDDVEADRVQRGAADLMQVYSLSFSNTAGENWFKCECCKTHSFSERHIYAGTKRGEVGA</sequence>
<organism evidence="1 2">
    <name type="scientific">Cereibacter sphaeroides</name>
    <name type="common">Rhodobacter sphaeroides</name>
    <dbReference type="NCBI Taxonomy" id="1063"/>
    <lineage>
        <taxon>Bacteria</taxon>
        <taxon>Pseudomonadati</taxon>
        <taxon>Pseudomonadota</taxon>
        <taxon>Alphaproteobacteria</taxon>
        <taxon>Rhodobacterales</taxon>
        <taxon>Paracoccaceae</taxon>
        <taxon>Cereibacter</taxon>
    </lineage>
</organism>
<reference evidence="1 2" key="1">
    <citation type="submission" date="2017-08" db="EMBL/GenBank/DDBJ databases">
        <title>Infants hospitalized years apart are colonized by the same room-sourced microbial strains.</title>
        <authorList>
            <person name="Brooks B."/>
            <person name="Olm M.R."/>
            <person name="Firek B.A."/>
            <person name="Baker R."/>
            <person name="Thomas B.C."/>
            <person name="Morowitz M.J."/>
            <person name="Banfield J.F."/>
        </authorList>
    </citation>
    <scope>NUCLEOTIDE SEQUENCE [LARGE SCALE GENOMIC DNA]</scope>
    <source>
        <strain evidence="1">S2_003_000_R2_11</strain>
    </source>
</reference>
<dbReference type="Proteomes" id="UP000248975">
    <property type="component" value="Unassembled WGS sequence"/>
</dbReference>
<dbReference type="EMBL" id="QFQS01000010">
    <property type="protein sequence ID" value="PZQ95074.1"/>
    <property type="molecule type" value="Genomic_DNA"/>
</dbReference>
<comment type="caution">
    <text evidence="1">The sequence shown here is derived from an EMBL/GenBank/DDBJ whole genome shotgun (WGS) entry which is preliminary data.</text>
</comment>
<gene>
    <name evidence="1" type="ORF">DI533_20680</name>
</gene>
<dbReference type="AlphaFoldDB" id="A0A2W5S4S1"/>
<evidence type="ECO:0000313" key="1">
    <source>
        <dbReference type="EMBL" id="PZQ95074.1"/>
    </source>
</evidence>
<name>A0A2W5S4S1_CERSP</name>
<accession>A0A2W5S4S1</accession>